<dbReference type="OrthoDB" id="3248715at2759"/>
<protein>
    <submittedName>
        <fullName evidence="2">Uncharacterized protein</fullName>
    </submittedName>
</protein>
<gene>
    <name evidence="2" type="ORF">M407DRAFT_174706</name>
</gene>
<proteinExistence type="predicted"/>
<evidence type="ECO:0000313" key="3">
    <source>
        <dbReference type="Proteomes" id="UP000054248"/>
    </source>
</evidence>
<dbReference type="HOGENOM" id="CLU_1497296_0_0_1"/>
<sequence>MEEEEIDEMLRLLGRGEKPTEDGAETLSESSTKRKAPAGSTNTRPPKPYVYRGSRIGKMLASSTYAQTVLPEESKRLAALEAFVARAAEVQLTDCDGEFDGQLVREIVGLREVTNPIDFHDAEAKRTLELAEELSRDLLAFQEKYGPGNSFVPTARRERTAREAAAVARHRMTGESDSEE</sequence>
<dbReference type="AlphaFoldDB" id="A0A0C3QME4"/>
<evidence type="ECO:0000313" key="2">
    <source>
        <dbReference type="EMBL" id="KIO28996.1"/>
    </source>
</evidence>
<name>A0A0C3QME4_9AGAM</name>
<reference evidence="3" key="2">
    <citation type="submission" date="2015-01" db="EMBL/GenBank/DDBJ databases">
        <title>Evolutionary Origins and Diversification of the Mycorrhizal Mutualists.</title>
        <authorList>
            <consortium name="DOE Joint Genome Institute"/>
            <consortium name="Mycorrhizal Genomics Consortium"/>
            <person name="Kohler A."/>
            <person name="Kuo A."/>
            <person name="Nagy L.G."/>
            <person name="Floudas D."/>
            <person name="Copeland A."/>
            <person name="Barry K.W."/>
            <person name="Cichocki N."/>
            <person name="Veneault-Fourrey C."/>
            <person name="LaButti K."/>
            <person name="Lindquist E.A."/>
            <person name="Lipzen A."/>
            <person name="Lundell T."/>
            <person name="Morin E."/>
            <person name="Murat C."/>
            <person name="Riley R."/>
            <person name="Ohm R."/>
            <person name="Sun H."/>
            <person name="Tunlid A."/>
            <person name="Henrissat B."/>
            <person name="Grigoriev I.V."/>
            <person name="Hibbett D.S."/>
            <person name="Martin F."/>
        </authorList>
    </citation>
    <scope>NUCLEOTIDE SEQUENCE [LARGE SCALE GENOMIC DNA]</scope>
    <source>
        <strain evidence="3">MUT 4182</strain>
    </source>
</reference>
<evidence type="ECO:0000256" key="1">
    <source>
        <dbReference type="SAM" id="MobiDB-lite"/>
    </source>
</evidence>
<feature type="region of interest" description="Disordered" evidence="1">
    <location>
        <begin position="150"/>
        <end position="180"/>
    </location>
</feature>
<dbReference type="Proteomes" id="UP000054248">
    <property type="component" value="Unassembled WGS sequence"/>
</dbReference>
<keyword evidence="3" id="KW-1185">Reference proteome</keyword>
<reference evidence="2 3" key="1">
    <citation type="submission" date="2014-04" db="EMBL/GenBank/DDBJ databases">
        <authorList>
            <consortium name="DOE Joint Genome Institute"/>
            <person name="Kuo A."/>
            <person name="Girlanda M."/>
            <person name="Perotto S."/>
            <person name="Kohler A."/>
            <person name="Nagy L.G."/>
            <person name="Floudas D."/>
            <person name="Copeland A."/>
            <person name="Barry K.W."/>
            <person name="Cichocki N."/>
            <person name="Veneault-Fourrey C."/>
            <person name="LaButti K."/>
            <person name="Lindquist E.A."/>
            <person name="Lipzen A."/>
            <person name="Lundell T."/>
            <person name="Morin E."/>
            <person name="Murat C."/>
            <person name="Sun H."/>
            <person name="Tunlid A."/>
            <person name="Henrissat B."/>
            <person name="Grigoriev I.V."/>
            <person name="Hibbett D.S."/>
            <person name="Martin F."/>
            <person name="Nordberg H.P."/>
            <person name="Cantor M.N."/>
            <person name="Hua S.X."/>
        </authorList>
    </citation>
    <scope>NUCLEOTIDE SEQUENCE [LARGE SCALE GENOMIC DNA]</scope>
    <source>
        <strain evidence="2 3">MUT 4182</strain>
    </source>
</reference>
<organism evidence="2 3">
    <name type="scientific">Tulasnella calospora MUT 4182</name>
    <dbReference type="NCBI Taxonomy" id="1051891"/>
    <lineage>
        <taxon>Eukaryota</taxon>
        <taxon>Fungi</taxon>
        <taxon>Dikarya</taxon>
        <taxon>Basidiomycota</taxon>
        <taxon>Agaricomycotina</taxon>
        <taxon>Agaricomycetes</taxon>
        <taxon>Cantharellales</taxon>
        <taxon>Tulasnellaceae</taxon>
        <taxon>Tulasnella</taxon>
    </lineage>
</organism>
<feature type="compositionally biased region" description="Basic and acidic residues" evidence="1">
    <location>
        <begin position="8"/>
        <end position="21"/>
    </location>
</feature>
<accession>A0A0C3QME4</accession>
<dbReference type="EMBL" id="KN822988">
    <property type="protein sequence ID" value="KIO28996.1"/>
    <property type="molecule type" value="Genomic_DNA"/>
</dbReference>
<feature type="region of interest" description="Disordered" evidence="1">
    <location>
        <begin position="1"/>
        <end position="51"/>
    </location>
</feature>